<organism evidence="1 2">
    <name type="scientific">Salinivibrio kushneri</name>
    <dbReference type="NCBI Taxonomy" id="1908198"/>
    <lineage>
        <taxon>Bacteria</taxon>
        <taxon>Pseudomonadati</taxon>
        <taxon>Pseudomonadota</taxon>
        <taxon>Gammaproteobacteria</taxon>
        <taxon>Vibrionales</taxon>
        <taxon>Vibrionaceae</taxon>
        <taxon>Salinivibrio</taxon>
    </lineage>
</organism>
<evidence type="ECO:0000313" key="2">
    <source>
        <dbReference type="Proteomes" id="UP001164748"/>
    </source>
</evidence>
<gene>
    <name evidence="1" type="ORF">N8M53_07130</name>
</gene>
<evidence type="ECO:0000313" key="1">
    <source>
        <dbReference type="EMBL" id="WBA07644.1"/>
    </source>
</evidence>
<name>A0AA47KIT4_9GAMM</name>
<reference evidence="1" key="1">
    <citation type="submission" date="2022-09" db="EMBL/GenBank/DDBJ databases">
        <authorList>
            <person name="Li Z.-J."/>
        </authorList>
    </citation>
    <scope>NUCLEOTIDE SEQUENCE</scope>
    <source>
        <strain evidence="1">TGB11</strain>
    </source>
</reference>
<dbReference type="RefSeq" id="WP_269578277.1">
    <property type="nucleotide sequence ID" value="NZ_CP114588.1"/>
</dbReference>
<proteinExistence type="predicted"/>
<dbReference type="AlphaFoldDB" id="A0AA47KIT4"/>
<accession>A0AA47KIT4</accession>
<dbReference type="Proteomes" id="UP001164748">
    <property type="component" value="Chromosome"/>
</dbReference>
<protein>
    <submittedName>
        <fullName evidence="1">Uncharacterized protein</fullName>
    </submittedName>
</protein>
<dbReference type="EMBL" id="CP114588">
    <property type="protein sequence ID" value="WBA07644.1"/>
    <property type="molecule type" value="Genomic_DNA"/>
</dbReference>
<sequence length="296" mass="33213">MVAFLILAGCTSQPSQQLVKDYAQQSIKVHHTVESVYVNAKQARIDAVLSRAVRDGLPAAKLNITPIADTGQQQALADLVRYSHLLSDLASKDHSSRIDDASEQLHDTLTDLADNPFVRDVQAINESDISLASTGINALGRVMSDTTRHQQLLAVMDAGQPVIEQTIARLRQDLPHWQMATRVSLNQALSIRMQLLNNPNRCEQHRERRCITFHTSYDQRLNAYRHAYHTKQKLLGLDAYFARLDRTLSDYVAMHNAIIASLRLDNTASVQGARRAIDTTKRHLDALSDFQQSLKE</sequence>